<gene>
    <name evidence="9" type="primary">ccmA</name>
    <name evidence="9" type="ORF">FSC37_11005</name>
</gene>
<evidence type="ECO:0000259" key="8">
    <source>
        <dbReference type="PROSITE" id="PS50893"/>
    </source>
</evidence>
<dbReference type="EMBL" id="VOPW01000001">
    <property type="protein sequence ID" value="TXC66237.1"/>
    <property type="molecule type" value="Genomic_DNA"/>
</dbReference>
<reference evidence="9 10" key="1">
    <citation type="submission" date="2019-08" db="EMBL/GenBank/DDBJ databases">
        <authorList>
            <person name="Khan S.A."/>
            <person name="Jeon C.O."/>
            <person name="Jeong S.E."/>
        </authorList>
    </citation>
    <scope>NUCLEOTIDE SEQUENCE [LARGE SCALE GENOMIC DNA]</scope>
    <source>
        <strain evidence="10">IMCC1728</strain>
    </source>
</reference>
<dbReference type="InterPro" id="IPR027417">
    <property type="entry name" value="P-loop_NTPase"/>
</dbReference>
<dbReference type="InterPro" id="IPR005895">
    <property type="entry name" value="ABC_transptr_haem_export_CcmA"/>
</dbReference>
<keyword evidence="7" id="KW-0472">Membrane</keyword>
<name>A0A5C6U057_9BURK</name>
<evidence type="ECO:0000256" key="5">
    <source>
        <dbReference type="ARBA" id="ARBA00022840"/>
    </source>
</evidence>
<sequence length="216" mass="23121">MSSNRPALAASRLACRRGDRLLFKGLDFELKPGQIVWLRGPNGSGKTSLLRLLAGLSTPAEGDVTWGGVPLREAGAGWHRSLCYPAHANALKDDLSVLESLQFLARLHGHAGSEAECGEALKRVGLFSRRHAAVRTLSQGQRRRVALARLQLDAAAPVWILDEPYDALDAEGTGMLDAALSAHAARGGSAVLTSHIDLTLHEPAPTVLQLDGYRVQ</sequence>
<keyword evidence="1" id="KW-0813">Transport</keyword>
<evidence type="ECO:0000256" key="2">
    <source>
        <dbReference type="ARBA" id="ARBA00022475"/>
    </source>
</evidence>
<evidence type="ECO:0000313" key="9">
    <source>
        <dbReference type="EMBL" id="TXC66237.1"/>
    </source>
</evidence>
<evidence type="ECO:0000256" key="1">
    <source>
        <dbReference type="ARBA" id="ARBA00022448"/>
    </source>
</evidence>
<keyword evidence="3" id="KW-0547">Nucleotide-binding</keyword>
<dbReference type="AlphaFoldDB" id="A0A5C6U057"/>
<dbReference type="Gene3D" id="3.40.50.300">
    <property type="entry name" value="P-loop containing nucleotide triphosphate hydrolases"/>
    <property type="match status" value="1"/>
</dbReference>
<dbReference type="GO" id="GO:0005524">
    <property type="term" value="F:ATP binding"/>
    <property type="evidence" value="ECO:0007669"/>
    <property type="project" value="UniProtKB-KW"/>
</dbReference>
<organism evidence="9 10">
    <name type="scientific">Piscinibacter aquaticus</name>
    <dbReference type="NCBI Taxonomy" id="392597"/>
    <lineage>
        <taxon>Bacteria</taxon>
        <taxon>Pseudomonadati</taxon>
        <taxon>Pseudomonadota</taxon>
        <taxon>Betaproteobacteria</taxon>
        <taxon>Burkholderiales</taxon>
        <taxon>Sphaerotilaceae</taxon>
        <taxon>Piscinibacter</taxon>
    </lineage>
</organism>
<keyword evidence="10" id="KW-1185">Reference proteome</keyword>
<evidence type="ECO:0000256" key="6">
    <source>
        <dbReference type="ARBA" id="ARBA00022967"/>
    </source>
</evidence>
<dbReference type="SMART" id="SM00382">
    <property type="entry name" value="AAA"/>
    <property type="match status" value="1"/>
</dbReference>
<evidence type="ECO:0000256" key="4">
    <source>
        <dbReference type="ARBA" id="ARBA00022748"/>
    </source>
</evidence>
<proteinExistence type="predicted"/>
<dbReference type="PANTHER" id="PTHR43499">
    <property type="entry name" value="ABC TRANSPORTER I FAMILY MEMBER 1"/>
    <property type="match status" value="1"/>
</dbReference>
<dbReference type="Proteomes" id="UP000321832">
    <property type="component" value="Unassembled WGS sequence"/>
</dbReference>
<dbReference type="NCBIfam" id="TIGR01189">
    <property type="entry name" value="ccmA"/>
    <property type="match status" value="1"/>
</dbReference>
<evidence type="ECO:0000256" key="3">
    <source>
        <dbReference type="ARBA" id="ARBA00022741"/>
    </source>
</evidence>
<comment type="caution">
    <text evidence="9">The sequence shown here is derived from an EMBL/GenBank/DDBJ whole genome shotgun (WGS) entry which is preliminary data.</text>
</comment>
<keyword evidence="4" id="KW-0201">Cytochrome c-type biogenesis</keyword>
<feature type="domain" description="ABC transporter" evidence="8">
    <location>
        <begin position="8"/>
        <end position="216"/>
    </location>
</feature>
<dbReference type="GO" id="GO:0017004">
    <property type="term" value="P:cytochrome complex assembly"/>
    <property type="evidence" value="ECO:0007669"/>
    <property type="project" value="UniProtKB-KW"/>
</dbReference>
<dbReference type="SUPFAM" id="SSF52540">
    <property type="entry name" value="P-loop containing nucleoside triphosphate hydrolases"/>
    <property type="match status" value="1"/>
</dbReference>
<evidence type="ECO:0000313" key="10">
    <source>
        <dbReference type="Proteomes" id="UP000321832"/>
    </source>
</evidence>
<dbReference type="GO" id="GO:0016887">
    <property type="term" value="F:ATP hydrolysis activity"/>
    <property type="evidence" value="ECO:0007669"/>
    <property type="project" value="InterPro"/>
</dbReference>
<evidence type="ECO:0000256" key="7">
    <source>
        <dbReference type="ARBA" id="ARBA00023136"/>
    </source>
</evidence>
<keyword evidence="6" id="KW-1278">Translocase</keyword>
<keyword evidence="2" id="KW-1003">Cell membrane</keyword>
<dbReference type="PROSITE" id="PS50893">
    <property type="entry name" value="ABC_TRANSPORTER_2"/>
    <property type="match status" value="1"/>
</dbReference>
<accession>A0A5C6U057</accession>
<dbReference type="PANTHER" id="PTHR43499:SF1">
    <property type="entry name" value="ABC TRANSPORTER I FAMILY MEMBER 1"/>
    <property type="match status" value="1"/>
</dbReference>
<dbReference type="NCBIfam" id="NF010061">
    <property type="entry name" value="PRK13538.1"/>
    <property type="match status" value="1"/>
</dbReference>
<keyword evidence="5" id="KW-0067">ATP-binding</keyword>
<protein>
    <submittedName>
        <fullName evidence="9">Cytochrome c biogenesis heme-transporting ATPase CcmA</fullName>
    </submittedName>
</protein>
<dbReference type="Pfam" id="PF00005">
    <property type="entry name" value="ABC_tran"/>
    <property type="match status" value="1"/>
</dbReference>
<dbReference type="InterPro" id="IPR003593">
    <property type="entry name" value="AAA+_ATPase"/>
</dbReference>
<dbReference type="InterPro" id="IPR003439">
    <property type="entry name" value="ABC_transporter-like_ATP-bd"/>
</dbReference>
<dbReference type="GO" id="GO:0022857">
    <property type="term" value="F:transmembrane transporter activity"/>
    <property type="evidence" value="ECO:0007669"/>
    <property type="project" value="InterPro"/>
</dbReference>